<feature type="region of interest" description="Disordered" evidence="1">
    <location>
        <begin position="395"/>
        <end position="432"/>
    </location>
</feature>
<dbReference type="Pfam" id="PF14719">
    <property type="entry name" value="PID_2"/>
    <property type="match status" value="1"/>
</dbReference>
<feature type="compositionally biased region" description="Basic and acidic residues" evidence="1">
    <location>
        <begin position="406"/>
        <end position="424"/>
    </location>
</feature>
<dbReference type="AlphaFoldDB" id="K1QM79"/>
<feature type="compositionally biased region" description="Basic and acidic residues" evidence="1">
    <location>
        <begin position="334"/>
        <end position="359"/>
    </location>
</feature>
<name>K1QM79_MAGGI</name>
<proteinExistence type="predicted"/>
<dbReference type="EMBL" id="JH817090">
    <property type="protein sequence ID" value="EKC37942.1"/>
    <property type="molecule type" value="Genomic_DNA"/>
</dbReference>
<keyword evidence="2" id="KW-0472">Membrane</keyword>
<evidence type="ECO:0000256" key="1">
    <source>
        <dbReference type="SAM" id="MobiDB-lite"/>
    </source>
</evidence>
<feature type="transmembrane region" description="Helical" evidence="2">
    <location>
        <begin position="21"/>
        <end position="39"/>
    </location>
</feature>
<keyword evidence="2" id="KW-0812">Transmembrane</keyword>
<gene>
    <name evidence="3" type="ORF">CGI_10025517</name>
</gene>
<dbReference type="InParanoid" id="K1QM79"/>
<organism evidence="3">
    <name type="scientific">Magallana gigas</name>
    <name type="common">Pacific oyster</name>
    <name type="synonym">Crassostrea gigas</name>
    <dbReference type="NCBI Taxonomy" id="29159"/>
    <lineage>
        <taxon>Eukaryota</taxon>
        <taxon>Metazoa</taxon>
        <taxon>Spiralia</taxon>
        <taxon>Lophotrochozoa</taxon>
        <taxon>Mollusca</taxon>
        <taxon>Bivalvia</taxon>
        <taxon>Autobranchia</taxon>
        <taxon>Pteriomorphia</taxon>
        <taxon>Ostreida</taxon>
        <taxon>Ostreoidea</taxon>
        <taxon>Ostreidae</taxon>
        <taxon>Magallana</taxon>
    </lineage>
</organism>
<evidence type="ECO:0000313" key="3">
    <source>
        <dbReference type="EMBL" id="EKC37942.1"/>
    </source>
</evidence>
<dbReference type="InterPro" id="IPR033930">
    <property type="entry name" value="FAM43A/B_PTB"/>
</dbReference>
<dbReference type="PANTHER" id="PTHR11232:SF2">
    <property type="entry name" value="FI05246P"/>
    <property type="match status" value="1"/>
</dbReference>
<keyword evidence="2" id="KW-1133">Transmembrane helix</keyword>
<dbReference type="CDD" id="cd01214">
    <property type="entry name" value="PTB_FAM43A"/>
    <property type="match status" value="1"/>
</dbReference>
<dbReference type="SMART" id="SM00462">
    <property type="entry name" value="PTB"/>
    <property type="match status" value="1"/>
</dbReference>
<feature type="compositionally biased region" description="Acidic residues" evidence="1">
    <location>
        <begin position="319"/>
        <end position="333"/>
    </location>
</feature>
<dbReference type="HOGENOM" id="CLU_604470_0_0_1"/>
<dbReference type="PANTHER" id="PTHR11232">
    <property type="entry name" value="PHOSPHOTYROSINE INTERACTION DOMAIN-CONTAINING FAMILY MEMBER"/>
    <property type="match status" value="1"/>
</dbReference>
<dbReference type="InterPro" id="IPR006020">
    <property type="entry name" value="PTB/PI_dom"/>
</dbReference>
<dbReference type="Gene3D" id="2.30.29.30">
    <property type="entry name" value="Pleckstrin-homology domain (PH domain)/Phosphotyrosine-binding domain (PTB)"/>
    <property type="match status" value="1"/>
</dbReference>
<evidence type="ECO:0000256" key="2">
    <source>
        <dbReference type="SAM" id="Phobius"/>
    </source>
</evidence>
<accession>K1QM79</accession>
<dbReference type="SUPFAM" id="SSF50729">
    <property type="entry name" value="PH domain-like"/>
    <property type="match status" value="1"/>
</dbReference>
<dbReference type="InterPro" id="IPR011993">
    <property type="entry name" value="PH-like_dom_sf"/>
</dbReference>
<reference evidence="3" key="1">
    <citation type="journal article" date="2012" name="Nature">
        <title>The oyster genome reveals stress adaptation and complexity of shell formation.</title>
        <authorList>
            <person name="Zhang G."/>
            <person name="Fang X."/>
            <person name="Guo X."/>
            <person name="Li L."/>
            <person name="Luo R."/>
            <person name="Xu F."/>
            <person name="Yang P."/>
            <person name="Zhang L."/>
            <person name="Wang X."/>
            <person name="Qi H."/>
            <person name="Xiong Z."/>
            <person name="Que H."/>
            <person name="Xie Y."/>
            <person name="Holland P.W."/>
            <person name="Paps J."/>
            <person name="Zhu Y."/>
            <person name="Wu F."/>
            <person name="Chen Y."/>
            <person name="Wang J."/>
            <person name="Peng C."/>
            <person name="Meng J."/>
            <person name="Yang L."/>
            <person name="Liu J."/>
            <person name="Wen B."/>
            <person name="Zhang N."/>
            <person name="Huang Z."/>
            <person name="Zhu Q."/>
            <person name="Feng Y."/>
            <person name="Mount A."/>
            <person name="Hedgecock D."/>
            <person name="Xu Z."/>
            <person name="Liu Y."/>
            <person name="Domazet-Loso T."/>
            <person name="Du Y."/>
            <person name="Sun X."/>
            <person name="Zhang S."/>
            <person name="Liu B."/>
            <person name="Cheng P."/>
            <person name="Jiang X."/>
            <person name="Li J."/>
            <person name="Fan D."/>
            <person name="Wang W."/>
            <person name="Fu W."/>
            <person name="Wang T."/>
            <person name="Wang B."/>
            <person name="Zhang J."/>
            <person name="Peng Z."/>
            <person name="Li Y."/>
            <person name="Li N."/>
            <person name="Wang J."/>
            <person name="Chen M."/>
            <person name="He Y."/>
            <person name="Tan F."/>
            <person name="Song X."/>
            <person name="Zheng Q."/>
            <person name="Huang R."/>
            <person name="Yang H."/>
            <person name="Du X."/>
            <person name="Chen L."/>
            <person name="Yang M."/>
            <person name="Gaffney P.M."/>
            <person name="Wang S."/>
            <person name="Luo L."/>
            <person name="She Z."/>
            <person name="Ming Y."/>
            <person name="Huang W."/>
            <person name="Zhang S."/>
            <person name="Huang B."/>
            <person name="Zhang Y."/>
            <person name="Qu T."/>
            <person name="Ni P."/>
            <person name="Miao G."/>
            <person name="Wang J."/>
            <person name="Wang Q."/>
            <person name="Steinberg C.E."/>
            <person name="Wang H."/>
            <person name="Li N."/>
            <person name="Qian L."/>
            <person name="Zhang G."/>
            <person name="Li Y."/>
            <person name="Yang H."/>
            <person name="Liu X."/>
            <person name="Wang J."/>
            <person name="Yin Y."/>
            <person name="Wang J."/>
        </authorList>
    </citation>
    <scope>NUCLEOTIDE SEQUENCE [LARGE SCALE GENOMIC DNA]</scope>
    <source>
        <strain evidence="3">05x7-T-G4-1.051#20</strain>
    </source>
</reference>
<feature type="region of interest" description="Disordered" evidence="1">
    <location>
        <begin position="319"/>
        <end position="359"/>
    </location>
</feature>
<dbReference type="PROSITE" id="PS01179">
    <property type="entry name" value="PID"/>
    <property type="match status" value="1"/>
</dbReference>
<protein>
    <submittedName>
        <fullName evidence="3">Protein FAM43A</fullName>
    </submittedName>
</protein>
<dbReference type="InterPro" id="IPR051133">
    <property type="entry name" value="Adapter_Engulfment-Domain"/>
</dbReference>
<sequence>MTFTIRGRSISVFERKSAANFLYCMSVISSFVIVVWSVTTYTSSSDRDRALAAVPDNNKGDNNTTKGLATTLLDIFSNRTFLILFLLSNVIFVATFLASVTELESEASIHSKRGNRIHKNLSISDKEPTYKVRYLGNVQTTLMRGDGCVDKPVTVIWNNYVRSSHPGLEMKLTVSGSGLRAETKEQGITEYRAHRISYCIAHPKYPRLFVWVYRHEGKRMKLELRCHAVLCKTEAKAKALAVQLHEKLKFALKEFMREKTRKQNSRLVLQRTNSVPQSGEVLPKRTQILSTGKNFKPPISKSNTAPRLGAISEDFEHDEVLEEDSESDIDDSDDNKSEQETVKSLMLDKKSEASSMKESDYDGIEMLVPRVIDLEIGNDLNELKNDNDVQYCLINGDSDDESSESGFHEQDQDSKYGLNGHDDTSLGEDEVCDSPSGIVQVIYVSEATEKTTL</sequence>
<feature type="transmembrane region" description="Helical" evidence="2">
    <location>
        <begin position="81"/>
        <end position="103"/>
    </location>
</feature>